<feature type="non-terminal residue" evidence="15">
    <location>
        <position position="1"/>
    </location>
</feature>
<dbReference type="CDD" id="cd07182">
    <property type="entry name" value="RNase_HII_bacteria_HII_like"/>
    <property type="match status" value="1"/>
</dbReference>
<dbReference type="Pfam" id="PF01351">
    <property type="entry name" value="RNase_HII"/>
    <property type="match status" value="1"/>
</dbReference>
<dbReference type="GO" id="GO:0006298">
    <property type="term" value="P:mismatch repair"/>
    <property type="evidence" value="ECO:0007669"/>
    <property type="project" value="TreeGrafter"/>
</dbReference>
<evidence type="ECO:0000256" key="12">
    <source>
        <dbReference type="ARBA" id="ARBA00022801"/>
    </source>
</evidence>
<dbReference type="InterPro" id="IPR024567">
    <property type="entry name" value="RNase_HII/HIII_dom"/>
</dbReference>
<dbReference type="EC" id="3.1.26.4" evidence="6"/>
<comment type="cofactor">
    <cofactor evidence="2">
        <name>Mn(2+)</name>
        <dbReference type="ChEBI" id="CHEBI:29035"/>
    </cofactor>
</comment>
<name>A0A381UDC8_9ZZZZ</name>
<keyword evidence="10" id="KW-0479">Metal-binding</keyword>
<evidence type="ECO:0000256" key="10">
    <source>
        <dbReference type="ARBA" id="ARBA00022723"/>
    </source>
</evidence>
<dbReference type="GO" id="GO:0004523">
    <property type="term" value="F:RNA-DNA hybrid ribonuclease activity"/>
    <property type="evidence" value="ECO:0007669"/>
    <property type="project" value="UniProtKB-EC"/>
</dbReference>
<evidence type="ECO:0000256" key="8">
    <source>
        <dbReference type="ARBA" id="ARBA00022490"/>
    </source>
</evidence>
<dbReference type="EMBL" id="UINC01006220">
    <property type="protein sequence ID" value="SVA26216.1"/>
    <property type="molecule type" value="Genomic_DNA"/>
</dbReference>
<dbReference type="GO" id="GO:0032299">
    <property type="term" value="C:ribonuclease H2 complex"/>
    <property type="evidence" value="ECO:0007669"/>
    <property type="project" value="TreeGrafter"/>
</dbReference>
<dbReference type="GO" id="GO:0003723">
    <property type="term" value="F:RNA binding"/>
    <property type="evidence" value="ECO:0007669"/>
    <property type="project" value="InterPro"/>
</dbReference>
<dbReference type="Gene3D" id="3.30.420.10">
    <property type="entry name" value="Ribonuclease H-like superfamily/Ribonuclease H"/>
    <property type="match status" value="1"/>
</dbReference>
<dbReference type="PANTHER" id="PTHR10954:SF18">
    <property type="entry name" value="RIBONUCLEASE HII"/>
    <property type="match status" value="1"/>
</dbReference>
<comment type="catalytic activity">
    <reaction evidence="1">
        <text>Endonucleolytic cleavage to 5'-phosphomonoester.</text>
        <dbReference type="EC" id="3.1.26.4"/>
    </reaction>
</comment>
<evidence type="ECO:0000256" key="6">
    <source>
        <dbReference type="ARBA" id="ARBA00012180"/>
    </source>
</evidence>
<keyword evidence="13" id="KW-0464">Manganese</keyword>
<evidence type="ECO:0000256" key="13">
    <source>
        <dbReference type="ARBA" id="ARBA00023211"/>
    </source>
</evidence>
<evidence type="ECO:0000256" key="3">
    <source>
        <dbReference type="ARBA" id="ARBA00001946"/>
    </source>
</evidence>
<organism evidence="15">
    <name type="scientific">marine metagenome</name>
    <dbReference type="NCBI Taxonomy" id="408172"/>
    <lineage>
        <taxon>unclassified sequences</taxon>
        <taxon>metagenomes</taxon>
        <taxon>ecological metagenomes</taxon>
    </lineage>
</organism>
<dbReference type="InterPro" id="IPR036397">
    <property type="entry name" value="RNaseH_sf"/>
</dbReference>
<proteinExistence type="inferred from homology"/>
<evidence type="ECO:0000256" key="9">
    <source>
        <dbReference type="ARBA" id="ARBA00022722"/>
    </source>
</evidence>
<evidence type="ECO:0000313" key="15">
    <source>
        <dbReference type="EMBL" id="SVA26216.1"/>
    </source>
</evidence>
<reference evidence="15" key="1">
    <citation type="submission" date="2018-05" db="EMBL/GenBank/DDBJ databases">
        <authorList>
            <person name="Lanie J.A."/>
            <person name="Ng W.-L."/>
            <person name="Kazmierczak K.M."/>
            <person name="Andrzejewski T.M."/>
            <person name="Davidsen T.M."/>
            <person name="Wayne K.J."/>
            <person name="Tettelin H."/>
            <person name="Glass J.I."/>
            <person name="Rusch D."/>
            <person name="Podicherti R."/>
            <person name="Tsui H.-C.T."/>
            <person name="Winkler M.E."/>
        </authorList>
    </citation>
    <scope>NUCLEOTIDE SEQUENCE</scope>
</reference>
<comment type="cofactor">
    <cofactor evidence="3">
        <name>Mg(2+)</name>
        <dbReference type="ChEBI" id="CHEBI:18420"/>
    </cofactor>
</comment>
<protein>
    <recommendedName>
        <fullName evidence="7">Ribonuclease HII</fullName>
        <ecNumber evidence="6">3.1.26.4</ecNumber>
    </recommendedName>
</protein>
<feature type="domain" description="RNase H type-2" evidence="14">
    <location>
        <begin position="1"/>
        <end position="172"/>
    </location>
</feature>
<evidence type="ECO:0000256" key="4">
    <source>
        <dbReference type="ARBA" id="ARBA00004496"/>
    </source>
</evidence>
<dbReference type="GO" id="GO:0043137">
    <property type="term" value="P:DNA replication, removal of RNA primer"/>
    <property type="evidence" value="ECO:0007669"/>
    <property type="project" value="TreeGrafter"/>
</dbReference>
<evidence type="ECO:0000256" key="7">
    <source>
        <dbReference type="ARBA" id="ARBA00019179"/>
    </source>
</evidence>
<dbReference type="PANTHER" id="PTHR10954">
    <property type="entry name" value="RIBONUCLEASE H2 SUBUNIT A"/>
    <property type="match status" value="1"/>
</dbReference>
<evidence type="ECO:0000256" key="11">
    <source>
        <dbReference type="ARBA" id="ARBA00022759"/>
    </source>
</evidence>
<comment type="similarity">
    <text evidence="5">Belongs to the RNase HII family.</text>
</comment>
<comment type="subcellular location">
    <subcellularLocation>
        <location evidence="4">Cytoplasm</location>
    </subcellularLocation>
</comment>
<keyword evidence="9" id="KW-0540">Nuclease</keyword>
<sequence>VFVAAVILGKNWNTEFQLNDSKQLSAKKRQELFDLICAESSAFKIVSVSPQEIDRLNILQATMVGMQRCSAEIEPVPDYLLVDGNRYPVTNIQGQAVVKGDCLSKSIAAASILAKVSRDRKMVEFGEKYPQWGFERHMGYPTRQHREAIAEHGLSPIHRRSFRLKPVQTNLL</sequence>
<dbReference type="SUPFAM" id="SSF53098">
    <property type="entry name" value="Ribonuclease H-like"/>
    <property type="match status" value="1"/>
</dbReference>
<dbReference type="InterPro" id="IPR022898">
    <property type="entry name" value="RNase_HII"/>
</dbReference>
<keyword evidence="11" id="KW-0255">Endonuclease</keyword>
<evidence type="ECO:0000256" key="5">
    <source>
        <dbReference type="ARBA" id="ARBA00007383"/>
    </source>
</evidence>
<dbReference type="InterPro" id="IPR012337">
    <property type="entry name" value="RNaseH-like_sf"/>
</dbReference>
<keyword evidence="12" id="KW-0378">Hydrolase</keyword>
<keyword evidence="8" id="KW-0963">Cytoplasm</keyword>
<dbReference type="GO" id="GO:0005737">
    <property type="term" value="C:cytoplasm"/>
    <property type="evidence" value="ECO:0007669"/>
    <property type="project" value="UniProtKB-SubCell"/>
</dbReference>
<dbReference type="AlphaFoldDB" id="A0A381UDC8"/>
<dbReference type="NCBIfam" id="NF000595">
    <property type="entry name" value="PRK00015.1-3"/>
    <property type="match status" value="1"/>
</dbReference>
<dbReference type="PROSITE" id="PS51975">
    <property type="entry name" value="RNASE_H_2"/>
    <property type="match status" value="1"/>
</dbReference>
<evidence type="ECO:0000259" key="14">
    <source>
        <dbReference type="PROSITE" id="PS51975"/>
    </source>
</evidence>
<dbReference type="InterPro" id="IPR001352">
    <property type="entry name" value="RNase_HII/HIII"/>
</dbReference>
<dbReference type="GO" id="GO:0046872">
    <property type="term" value="F:metal ion binding"/>
    <property type="evidence" value="ECO:0007669"/>
    <property type="project" value="UniProtKB-KW"/>
</dbReference>
<gene>
    <name evidence="15" type="ORF">METZ01_LOCUS79070</name>
</gene>
<evidence type="ECO:0000256" key="2">
    <source>
        <dbReference type="ARBA" id="ARBA00001936"/>
    </source>
</evidence>
<accession>A0A381UDC8</accession>
<evidence type="ECO:0000256" key="1">
    <source>
        <dbReference type="ARBA" id="ARBA00000077"/>
    </source>
</evidence>